<organism evidence="1 2">
    <name type="scientific">Candidatus Chromulinivorax destructor</name>
    <dbReference type="NCBI Taxonomy" id="2066483"/>
    <lineage>
        <taxon>Bacteria</taxon>
        <taxon>Candidatus Babelota</taxon>
        <taxon>Candidatus Babeliae</taxon>
        <taxon>Candidatus Babeliales</taxon>
        <taxon>Candidatus Chromulinivoraceae</taxon>
        <taxon>Candidatus Chromulinivorax</taxon>
    </lineage>
</organism>
<protein>
    <submittedName>
        <fullName evidence="1">Uncharacterized protein</fullName>
    </submittedName>
</protein>
<dbReference type="InterPro" id="IPR036770">
    <property type="entry name" value="Ankyrin_rpt-contain_sf"/>
</dbReference>
<sequence length="178" mass="20115">MANKILLTSLLLSNFLMIAQENDCLALKEAYKKAFAGDIFYDHSTSHIMEYIESECSDDINSQDCNLVDRRGISTLMIVARHGSLKDFNKILTRESLKDINKQSPDYKSTLLHFAVSCNTNSLPKRSEKESIKIIHLLLSLGADTNIKNIHDETVLMRAKRNNLHEVVAYLTSVGVEK</sequence>
<dbReference type="Proteomes" id="UP000254834">
    <property type="component" value="Chromosome"/>
</dbReference>
<name>A0A345ZAJ1_9BACT</name>
<dbReference type="EMBL" id="CP025544">
    <property type="protein sequence ID" value="AXK60308.1"/>
    <property type="molecule type" value="Genomic_DNA"/>
</dbReference>
<evidence type="ECO:0000313" key="2">
    <source>
        <dbReference type="Proteomes" id="UP000254834"/>
    </source>
</evidence>
<dbReference type="SUPFAM" id="SSF48403">
    <property type="entry name" value="Ankyrin repeat"/>
    <property type="match status" value="1"/>
</dbReference>
<evidence type="ECO:0000313" key="1">
    <source>
        <dbReference type="EMBL" id="AXK60308.1"/>
    </source>
</evidence>
<dbReference type="Pfam" id="PF00023">
    <property type="entry name" value="Ank"/>
    <property type="match status" value="1"/>
</dbReference>
<keyword evidence="2" id="KW-1185">Reference proteome</keyword>
<gene>
    <name evidence="1" type="ORF">C0J27_00890</name>
</gene>
<reference evidence="1 2" key="1">
    <citation type="submission" date="2017-12" db="EMBL/GenBank/DDBJ databases">
        <title>Chromulinavorax destructans is a abundant pathogen of dominant heterotrophic picoflagllates.</title>
        <authorList>
            <person name="Deeg C.M."/>
            <person name="Zimmer M."/>
            <person name="Suttle C.A."/>
        </authorList>
    </citation>
    <scope>NUCLEOTIDE SEQUENCE [LARGE SCALE GENOMIC DNA]</scope>
    <source>
        <strain evidence="1 2">SeV1</strain>
    </source>
</reference>
<dbReference type="KEGG" id="cdes:C0J27_00890"/>
<dbReference type="RefSeq" id="WP_115585323.1">
    <property type="nucleotide sequence ID" value="NZ_CP025544.1"/>
</dbReference>
<accession>A0A345ZAJ1</accession>
<dbReference type="AlphaFoldDB" id="A0A345ZAJ1"/>
<dbReference type="Gene3D" id="1.25.40.20">
    <property type="entry name" value="Ankyrin repeat-containing domain"/>
    <property type="match status" value="1"/>
</dbReference>
<dbReference type="InterPro" id="IPR002110">
    <property type="entry name" value="Ankyrin_rpt"/>
</dbReference>
<proteinExistence type="predicted"/>